<evidence type="ECO:0000256" key="1">
    <source>
        <dbReference type="ARBA" id="ARBA00001971"/>
    </source>
</evidence>
<dbReference type="PROSITE" id="PS00086">
    <property type="entry name" value="CYTOCHROME_P450"/>
    <property type="match status" value="1"/>
</dbReference>
<dbReference type="PANTHER" id="PTHR46206:SF2">
    <property type="entry name" value="CYTOCHROME P450 MONOOXYGENASE AUSG-RELATED"/>
    <property type="match status" value="1"/>
</dbReference>
<dbReference type="Proteomes" id="UP001265746">
    <property type="component" value="Unassembled WGS sequence"/>
</dbReference>
<dbReference type="GO" id="GO:0004497">
    <property type="term" value="F:monooxygenase activity"/>
    <property type="evidence" value="ECO:0007669"/>
    <property type="project" value="UniProtKB-KW"/>
</dbReference>
<dbReference type="Gene3D" id="1.10.630.10">
    <property type="entry name" value="Cytochrome P450"/>
    <property type="match status" value="1"/>
</dbReference>
<evidence type="ECO:0000313" key="10">
    <source>
        <dbReference type="EMBL" id="KAK2595837.1"/>
    </source>
</evidence>
<dbReference type="EMBL" id="JAUJFL010000013">
    <property type="protein sequence ID" value="KAK2595837.1"/>
    <property type="molecule type" value="Genomic_DNA"/>
</dbReference>
<dbReference type="GO" id="GO:0016705">
    <property type="term" value="F:oxidoreductase activity, acting on paired donors, with incorporation or reduction of molecular oxygen"/>
    <property type="evidence" value="ECO:0007669"/>
    <property type="project" value="InterPro"/>
</dbReference>
<keyword evidence="5 9" id="KW-0560">Oxidoreductase</keyword>
<keyword evidence="11" id="KW-1185">Reference proteome</keyword>
<accession>A0AAD9VWE0</accession>
<dbReference type="InterPro" id="IPR036396">
    <property type="entry name" value="Cyt_P450_sf"/>
</dbReference>
<evidence type="ECO:0000256" key="2">
    <source>
        <dbReference type="ARBA" id="ARBA00010617"/>
    </source>
</evidence>
<dbReference type="PANTHER" id="PTHR46206">
    <property type="entry name" value="CYTOCHROME P450"/>
    <property type="match status" value="1"/>
</dbReference>
<evidence type="ECO:0000256" key="8">
    <source>
        <dbReference type="PIRSR" id="PIRSR602403-1"/>
    </source>
</evidence>
<evidence type="ECO:0000256" key="9">
    <source>
        <dbReference type="RuleBase" id="RU000461"/>
    </source>
</evidence>
<dbReference type="Pfam" id="PF00067">
    <property type="entry name" value="p450"/>
    <property type="match status" value="1"/>
</dbReference>
<keyword evidence="3 8" id="KW-0349">Heme</keyword>
<dbReference type="PRINTS" id="PR00385">
    <property type="entry name" value="P450"/>
</dbReference>
<organism evidence="10 11">
    <name type="scientific">Phomopsis amygdali</name>
    <name type="common">Fusicoccum amygdali</name>
    <dbReference type="NCBI Taxonomy" id="1214568"/>
    <lineage>
        <taxon>Eukaryota</taxon>
        <taxon>Fungi</taxon>
        <taxon>Dikarya</taxon>
        <taxon>Ascomycota</taxon>
        <taxon>Pezizomycotina</taxon>
        <taxon>Sordariomycetes</taxon>
        <taxon>Sordariomycetidae</taxon>
        <taxon>Diaporthales</taxon>
        <taxon>Diaporthaceae</taxon>
        <taxon>Diaporthe</taxon>
    </lineage>
</organism>
<dbReference type="InterPro" id="IPR002403">
    <property type="entry name" value="Cyt_P450_E_grp-IV"/>
</dbReference>
<dbReference type="InterPro" id="IPR001128">
    <property type="entry name" value="Cyt_P450"/>
</dbReference>
<comment type="similarity">
    <text evidence="2 9">Belongs to the cytochrome P450 family.</text>
</comment>
<keyword evidence="7 9" id="KW-0503">Monooxygenase</keyword>
<dbReference type="GO" id="GO:0005506">
    <property type="term" value="F:iron ion binding"/>
    <property type="evidence" value="ECO:0007669"/>
    <property type="project" value="InterPro"/>
</dbReference>
<dbReference type="GO" id="GO:0020037">
    <property type="term" value="F:heme binding"/>
    <property type="evidence" value="ECO:0007669"/>
    <property type="project" value="InterPro"/>
</dbReference>
<name>A0AAD9VWE0_PHOAM</name>
<gene>
    <name evidence="10" type="ORF">N8I77_013630</name>
</gene>
<evidence type="ECO:0000256" key="4">
    <source>
        <dbReference type="ARBA" id="ARBA00022723"/>
    </source>
</evidence>
<dbReference type="InterPro" id="IPR017972">
    <property type="entry name" value="Cyt_P450_CS"/>
</dbReference>
<evidence type="ECO:0000313" key="11">
    <source>
        <dbReference type="Proteomes" id="UP001265746"/>
    </source>
</evidence>
<sequence length="528" mass="60377">MAKRAFIQDWFDTSPVHFATDDSMPFLLVSLMTLLLYVFANSNGRGSKPPLVNPPKWLDIRQSQAKLEFVKNSKELLRKGKEAFRGKPFRVRSERGDVTVLPFDMAHSMRNEHKLSFDRAVYDDFHAYIPGFEPVLAASNGEQPVRNVAMHQLTLVLSKLTEPLSSETAFAVKYIFGDNPEWHDVQIKDCLLQLIARISSRVFLGEQLCRNDEWLDITINYSVDLFTAAKELGIWPKPLRPIVHWFLPSVRKLRSEIADAREIITPLVVNRRSMRAAAVASGKPEPRFNDAIDWFEEYFAGGKPYDPAMLQINLSVGAIHTTTDLLYWTMICIADNPAYFDELRREIVQVLSTEGWKKTSLYNLKLLDSVIKEAQRLKPTSIANMRRMAEQDVDLPGGFHIKKGEKIVVSLTDMWSAERFERPLEFNGHRWLKLRNVPGKEHSAHLVAVTRDHIGFGLGEHACPGRFFAANELKIVLSYLLLKYDWELVADARPTVLANGFSLTLDPKAKIRMRRRSEEINLETLSVE</sequence>
<comment type="cofactor">
    <cofactor evidence="1 8">
        <name>heme</name>
        <dbReference type="ChEBI" id="CHEBI:30413"/>
    </cofactor>
</comment>
<dbReference type="CDD" id="cd11041">
    <property type="entry name" value="CYP503A1-like"/>
    <property type="match status" value="1"/>
</dbReference>
<feature type="binding site" description="axial binding residue" evidence="8">
    <location>
        <position position="463"/>
    </location>
    <ligand>
        <name>heme</name>
        <dbReference type="ChEBI" id="CHEBI:30413"/>
    </ligand>
    <ligandPart>
        <name>Fe</name>
        <dbReference type="ChEBI" id="CHEBI:18248"/>
    </ligandPart>
</feature>
<protein>
    <submittedName>
        <fullName evidence="10">Uncharacterized protein</fullName>
    </submittedName>
</protein>
<evidence type="ECO:0000256" key="6">
    <source>
        <dbReference type="ARBA" id="ARBA00023004"/>
    </source>
</evidence>
<proteinExistence type="inferred from homology"/>
<evidence type="ECO:0000256" key="7">
    <source>
        <dbReference type="ARBA" id="ARBA00023033"/>
    </source>
</evidence>
<keyword evidence="6 8" id="KW-0408">Iron</keyword>
<dbReference type="SUPFAM" id="SSF48264">
    <property type="entry name" value="Cytochrome P450"/>
    <property type="match status" value="1"/>
</dbReference>
<keyword evidence="4 8" id="KW-0479">Metal-binding</keyword>
<reference evidence="10" key="1">
    <citation type="submission" date="2023-06" db="EMBL/GenBank/DDBJ databases">
        <authorList>
            <person name="Noh H."/>
        </authorList>
    </citation>
    <scope>NUCLEOTIDE SEQUENCE</scope>
    <source>
        <strain evidence="10">DUCC20226</strain>
    </source>
</reference>
<comment type="caution">
    <text evidence="10">The sequence shown here is derived from an EMBL/GenBank/DDBJ whole genome shotgun (WGS) entry which is preliminary data.</text>
</comment>
<dbReference type="AlphaFoldDB" id="A0AAD9VWE0"/>
<evidence type="ECO:0000256" key="3">
    <source>
        <dbReference type="ARBA" id="ARBA00022617"/>
    </source>
</evidence>
<dbReference type="PRINTS" id="PR00465">
    <property type="entry name" value="EP450IV"/>
</dbReference>
<evidence type="ECO:0000256" key="5">
    <source>
        <dbReference type="ARBA" id="ARBA00023002"/>
    </source>
</evidence>